<dbReference type="InterPro" id="IPR049163">
    <property type="entry name" value="Pif1-like_2B_dom"/>
</dbReference>
<accession>A0A1G2RUR0</accession>
<evidence type="ECO:0000256" key="3">
    <source>
        <dbReference type="ARBA" id="ARBA00022801"/>
    </source>
</evidence>
<evidence type="ECO:0000259" key="11">
    <source>
        <dbReference type="Pfam" id="PF21530"/>
    </source>
</evidence>
<dbReference type="Pfam" id="PF05970">
    <property type="entry name" value="PIF1"/>
    <property type="match status" value="1"/>
</dbReference>
<dbReference type="Gene3D" id="1.10.10.1390">
    <property type="entry name" value="ATP-dependent DNA helicase RecQ"/>
    <property type="match status" value="1"/>
</dbReference>
<keyword evidence="3" id="KW-0378">Hydrolase</keyword>
<organism evidence="12 13">
    <name type="scientific">Candidatus Wildermuthbacteria bacterium RIFCSPLOWO2_02_FULL_47_9c</name>
    <dbReference type="NCBI Taxonomy" id="1802466"/>
    <lineage>
        <taxon>Bacteria</taxon>
        <taxon>Candidatus Wildermuthiibacteriota</taxon>
    </lineage>
</organism>
<dbReference type="InterPro" id="IPR051055">
    <property type="entry name" value="PIF1_helicase"/>
</dbReference>
<evidence type="ECO:0000256" key="1">
    <source>
        <dbReference type="ARBA" id="ARBA00022741"/>
    </source>
</evidence>
<keyword evidence="6" id="KW-0238">DNA-binding</keyword>
<evidence type="ECO:0000256" key="6">
    <source>
        <dbReference type="ARBA" id="ARBA00023125"/>
    </source>
</evidence>
<feature type="domain" description="DNA helicase Pif1-like DEAD-box helicase" evidence="9">
    <location>
        <begin position="11"/>
        <end position="176"/>
    </location>
</feature>
<dbReference type="GO" id="GO:0000723">
    <property type="term" value="P:telomere maintenance"/>
    <property type="evidence" value="ECO:0007669"/>
    <property type="project" value="InterPro"/>
</dbReference>
<dbReference type="GO" id="GO:0006281">
    <property type="term" value="P:DNA repair"/>
    <property type="evidence" value="ECO:0007669"/>
    <property type="project" value="InterPro"/>
</dbReference>
<evidence type="ECO:0000256" key="5">
    <source>
        <dbReference type="ARBA" id="ARBA00022840"/>
    </source>
</evidence>
<dbReference type="AlphaFoldDB" id="A0A1G2RUR0"/>
<dbReference type="CDD" id="cd18037">
    <property type="entry name" value="DEXSc_Pif1_like"/>
    <property type="match status" value="1"/>
</dbReference>
<keyword evidence="5" id="KW-0067">ATP-binding</keyword>
<dbReference type="InterPro" id="IPR010285">
    <property type="entry name" value="DNA_helicase_pif1-like_DEAD"/>
</dbReference>
<reference evidence="12 13" key="1">
    <citation type="journal article" date="2016" name="Nat. Commun.">
        <title>Thousands of microbial genomes shed light on interconnected biogeochemical processes in an aquifer system.</title>
        <authorList>
            <person name="Anantharaman K."/>
            <person name="Brown C.T."/>
            <person name="Hug L.A."/>
            <person name="Sharon I."/>
            <person name="Castelle C.J."/>
            <person name="Probst A.J."/>
            <person name="Thomas B.C."/>
            <person name="Singh A."/>
            <person name="Wilkins M.J."/>
            <person name="Karaoz U."/>
            <person name="Brodie E.L."/>
            <person name="Williams K.H."/>
            <person name="Hubbard S.S."/>
            <person name="Banfield J.F."/>
        </authorList>
    </citation>
    <scope>NUCLEOTIDE SEQUENCE [LARGE SCALE GENOMIC DNA]</scope>
</reference>
<dbReference type="InterPro" id="IPR029491">
    <property type="entry name" value="Helicase_HTH"/>
</dbReference>
<evidence type="ECO:0000256" key="8">
    <source>
        <dbReference type="ARBA" id="ARBA00023235"/>
    </source>
</evidence>
<name>A0A1G2RUR0_9BACT</name>
<sequence length="556" mass="62624">MTQQQALDILKMGHSVYLTGEAGSGKTHVLSQYVAWLREHDLEPAITASTGIAATHLEGSTIHSWSGIGVREDITAFDLERMEQKRSLWSRFQDTHVLIIDEISMLSAEFFAMCDRVLRHMRRTEAPFGGMQVVCSGDFFQLPPVTKNGLDFQYVFESSSWGELNPLVCYLEEQHRHGEGTFLEVLSAIRQQEVTQEMQEVLLARKDAELGEASPITRLYTHNRDVDAINEERLSHLPGAPEAFAMQKAGRKEYVEALARGCLAPETLRLKKGAEVMFVKNDPGHQYFNGTRGHVVGFRDKAPLVKTRDGRIVQAFPVSWKREDESGKILAEIRQMPLRLAWAITVHKSQGMTLDEAEMNLSQCFVPGQGYVALSRVRSLDGLFLRGLNHMALQVDERVVEGDEAFQKRSRKAQERLAQLPRNKIDGLHASFIRARGGSLEPVQKGAKPGKKVKVSTLEQTRALLDKGLPLEKVAKERGLAITTILSHAEKLLQSGARFNFQYLAPEEGLLSDVQEAVRKHGFEKLTPVMRYLEGQGHELSFDDLRKARLYLWSKK</sequence>
<feature type="domain" description="DNA helicase Pif1-like 2B" evidence="11">
    <location>
        <begin position="253"/>
        <end position="298"/>
    </location>
</feature>
<dbReference type="CDD" id="cd18809">
    <property type="entry name" value="SF1_C_RecD"/>
    <property type="match status" value="1"/>
</dbReference>
<evidence type="ECO:0000256" key="7">
    <source>
        <dbReference type="ARBA" id="ARBA00023204"/>
    </source>
</evidence>
<dbReference type="PANTHER" id="PTHR47642:SF5">
    <property type="entry name" value="ATP-DEPENDENT DNA HELICASE"/>
    <property type="match status" value="1"/>
</dbReference>
<protein>
    <submittedName>
        <fullName evidence="12">Uncharacterized protein</fullName>
    </submittedName>
</protein>
<keyword evidence="8" id="KW-0413">Isomerase</keyword>
<comment type="caution">
    <text evidence="12">The sequence shown here is derived from an EMBL/GenBank/DDBJ whole genome shotgun (WGS) entry which is preliminary data.</text>
</comment>
<keyword evidence="1" id="KW-0547">Nucleotide-binding</keyword>
<dbReference type="Pfam" id="PF21530">
    <property type="entry name" value="Pif1_2B_dom"/>
    <property type="match status" value="1"/>
</dbReference>
<feature type="domain" description="Helicase Helix-turn-helix" evidence="10">
    <location>
        <begin position="457"/>
        <end position="546"/>
    </location>
</feature>
<evidence type="ECO:0000313" key="12">
    <source>
        <dbReference type="EMBL" id="OHA76119.1"/>
    </source>
</evidence>
<dbReference type="Pfam" id="PF14493">
    <property type="entry name" value="HTH_40"/>
    <property type="match status" value="1"/>
</dbReference>
<dbReference type="EMBL" id="MHUL01000040">
    <property type="protein sequence ID" value="OHA76119.1"/>
    <property type="molecule type" value="Genomic_DNA"/>
</dbReference>
<dbReference type="Proteomes" id="UP000178222">
    <property type="component" value="Unassembled WGS sequence"/>
</dbReference>
<dbReference type="Gene3D" id="3.40.50.300">
    <property type="entry name" value="P-loop containing nucleotide triphosphate hydrolases"/>
    <property type="match status" value="1"/>
</dbReference>
<keyword evidence="7" id="KW-0234">DNA repair</keyword>
<evidence type="ECO:0000256" key="4">
    <source>
        <dbReference type="ARBA" id="ARBA00022806"/>
    </source>
</evidence>
<evidence type="ECO:0000259" key="9">
    <source>
        <dbReference type="Pfam" id="PF05970"/>
    </source>
</evidence>
<evidence type="ECO:0000313" key="13">
    <source>
        <dbReference type="Proteomes" id="UP000178222"/>
    </source>
</evidence>
<proteinExistence type="predicted"/>
<keyword evidence="2" id="KW-0227">DNA damage</keyword>
<dbReference type="PANTHER" id="PTHR47642">
    <property type="entry name" value="ATP-DEPENDENT DNA HELICASE"/>
    <property type="match status" value="1"/>
</dbReference>
<dbReference type="InterPro" id="IPR027417">
    <property type="entry name" value="P-loop_NTPase"/>
</dbReference>
<dbReference type="GO" id="GO:0003678">
    <property type="term" value="F:DNA helicase activity"/>
    <property type="evidence" value="ECO:0007669"/>
    <property type="project" value="InterPro"/>
</dbReference>
<evidence type="ECO:0000259" key="10">
    <source>
        <dbReference type="Pfam" id="PF14493"/>
    </source>
</evidence>
<dbReference type="SUPFAM" id="SSF52540">
    <property type="entry name" value="P-loop containing nucleoside triphosphate hydrolases"/>
    <property type="match status" value="2"/>
</dbReference>
<keyword evidence="4" id="KW-0347">Helicase</keyword>
<gene>
    <name evidence="12" type="ORF">A3J30_01450</name>
</gene>
<evidence type="ECO:0000256" key="2">
    <source>
        <dbReference type="ARBA" id="ARBA00022763"/>
    </source>
</evidence>